<dbReference type="InterPro" id="IPR018497">
    <property type="entry name" value="Peptidase_M13_C"/>
</dbReference>
<dbReference type="InterPro" id="IPR024079">
    <property type="entry name" value="MetalloPept_cat_dom_sf"/>
</dbReference>
<dbReference type="AlphaFoldDB" id="A0AAN8FN33"/>
<organism evidence="3 4">
    <name type="scientific">Trichostrongylus colubriformis</name>
    <name type="common">Black scour worm</name>
    <dbReference type="NCBI Taxonomy" id="6319"/>
    <lineage>
        <taxon>Eukaryota</taxon>
        <taxon>Metazoa</taxon>
        <taxon>Ecdysozoa</taxon>
        <taxon>Nematoda</taxon>
        <taxon>Chromadorea</taxon>
        <taxon>Rhabditida</taxon>
        <taxon>Rhabditina</taxon>
        <taxon>Rhabditomorpha</taxon>
        <taxon>Strongyloidea</taxon>
        <taxon>Trichostrongylidae</taxon>
        <taxon>Trichostrongylus</taxon>
    </lineage>
</organism>
<evidence type="ECO:0000313" key="3">
    <source>
        <dbReference type="EMBL" id="KAK5981210.1"/>
    </source>
</evidence>
<dbReference type="Pfam" id="PF01431">
    <property type="entry name" value="Peptidase_M13"/>
    <property type="match status" value="1"/>
</dbReference>
<evidence type="ECO:0000313" key="4">
    <source>
        <dbReference type="Proteomes" id="UP001331761"/>
    </source>
</evidence>
<evidence type="ECO:0000256" key="1">
    <source>
        <dbReference type="ARBA" id="ARBA00007357"/>
    </source>
</evidence>
<dbReference type="GO" id="GO:0016485">
    <property type="term" value="P:protein processing"/>
    <property type="evidence" value="ECO:0007669"/>
    <property type="project" value="TreeGrafter"/>
</dbReference>
<feature type="non-terminal residue" evidence="3">
    <location>
        <position position="161"/>
    </location>
</feature>
<dbReference type="PANTHER" id="PTHR11733">
    <property type="entry name" value="ZINC METALLOPROTEASE FAMILY M13 NEPRILYSIN-RELATED"/>
    <property type="match status" value="1"/>
</dbReference>
<dbReference type="PRINTS" id="PR00786">
    <property type="entry name" value="NEPRILYSIN"/>
</dbReference>
<name>A0AAN8FN33_TRICO</name>
<dbReference type="PROSITE" id="PS51885">
    <property type="entry name" value="NEPRILYSIN"/>
    <property type="match status" value="1"/>
</dbReference>
<gene>
    <name evidence="3" type="ORF">GCK32_016445</name>
</gene>
<accession>A0AAN8FN33</accession>
<reference evidence="3 4" key="1">
    <citation type="submission" date="2019-10" db="EMBL/GenBank/DDBJ databases">
        <title>Assembly and Annotation for the nematode Trichostrongylus colubriformis.</title>
        <authorList>
            <person name="Martin J."/>
        </authorList>
    </citation>
    <scope>NUCLEOTIDE SEQUENCE [LARGE SCALE GENOMIC DNA]</scope>
    <source>
        <strain evidence="3">G859</strain>
        <tissue evidence="3">Whole worm</tissue>
    </source>
</reference>
<comment type="caution">
    <text evidence="3">The sequence shown here is derived from an EMBL/GenBank/DDBJ whole genome shotgun (WGS) entry which is preliminary data.</text>
</comment>
<dbReference type="Proteomes" id="UP001331761">
    <property type="component" value="Unassembled WGS sequence"/>
</dbReference>
<dbReference type="EMBL" id="WIXE01006535">
    <property type="protein sequence ID" value="KAK5981210.1"/>
    <property type="molecule type" value="Genomic_DNA"/>
</dbReference>
<dbReference type="GO" id="GO:0004222">
    <property type="term" value="F:metalloendopeptidase activity"/>
    <property type="evidence" value="ECO:0007669"/>
    <property type="project" value="InterPro"/>
</dbReference>
<protein>
    <recommendedName>
        <fullName evidence="2">Peptidase M13 C-terminal domain-containing protein</fullName>
    </recommendedName>
</protein>
<sequence>MLAKTTFIRKTEDYLKLLPQPITDILSDPKKFSGRGSEFRGPFYTRAENRIMIPLPYLQFPVFDESFPRSFLYGTVGTSIGHEISHSLDVTGRWRDANGEVREWWKKKWTEEYDKRALCYKEQYDNVKIANFNISLDGTLTLEENIADNEGIKIAYRVTVF</sequence>
<dbReference type="SUPFAM" id="SSF55486">
    <property type="entry name" value="Metalloproteases ('zincins'), catalytic domain"/>
    <property type="match status" value="1"/>
</dbReference>
<dbReference type="InterPro" id="IPR000718">
    <property type="entry name" value="Peptidase_M13"/>
</dbReference>
<comment type="similarity">
    <text evidence="1">Belongs to the peptidase M13 family.</text>
</comment>
<dbReference type="Gene3D" id="3.40.390.10">
    <property type="entry name" value="Collagenase (Catalytic Domain)"/>
    <property type="match status" value="1"/>
</dbReference>
<dbReference type="GO" id="GO:0005886">
    <property type="term" value="C:plasma membrane"/>
    <property type="evidence" value="ECO:0007669"/>
    <property type="project" value="TreeGrafter"/>
</dbReference>
<evidence type="ECO:0000259" key="2">
    <source>
        <dbReference type="Pfam" id="PF01431"/>
    </source>
</evidence>
<proteinExistence type="inferred from homology"/>
<keyword evidence="4" id="KW-1185">Reference proteome</keyword>
<feature type="domain" description="Peptidase M13 C-terminal" evidence="2">
    <location>
        <begin position="43"/>
        <end position="158"/>
    </location>
</feature>
<dbReference type="PANTHER" id="PTHR11733:SF167">
    <property type="entry name" value="FI17812P1-RELATED"/>
    <property type="match status" value="1"/>
</dbReference>